<dbReference type="AlphaFoldDB" id="A0A0D3JT90"/>
<dbReference type="EnsemblProtists" id="EOD26725">
    <property type="protein sequence ID" value="EOD26725"/>
    <property type="gene ID" value="EMIHUDRAFT_457332"/>
</dbReference>
<feature type="transmembrane region" description="Helical" evidence="9">
    <location>
        <begin position="59"/>
        <end position="79"/>
    </location>
</feature>
<reference evidence="13" key="1">
    <citation type="journal article" date="2013" name="Nature">
        <title>Pan genome of the phytoplankton Emiliania underpins its global distribution.</title>
        <authorList>
            <person name="Read B.A."/>
            <person name="Kegel J."/>
            <person name="Klute M.J."/>
            <person name="Kuo A."/>
            <person name="Lefebvre S.C."/>
            <person name="Maumus F."/>
            <person name="Mayer C."/>
            <person name="Miller J."/>
            <person name="Monier A."/>
            <person name="Salamov A."/>
            <person name="Young J."/>
            <person name="Aguilar M."/>
            <person name="Claverie J.M."/>
            <person name="Frickenhaus S."/>
            <person name="Gonzalez K."/>
            <person name="Herman E.K."/>
            <person name="Lin Y.C."/>
            <person name="Napier J."/>
            <person name="Ogata H."/>
            <person name="Sarno A.F."/>
            <person name="Shmutz J."/>
            <person name="Schroeder D."/>
            <person name="de Vargas C."/>
            <person name="Verret F."/>
            <person name="von Dassow P."/>
            <person name="Valentin K."/>
            <person name="Van de Peer Y."/>
            <person name="Wheeler G."/>
            <person name="Dacks J.B."/>
            <person name="Delwiche C.F."/>
            <person name="Dyhrman S.T."/>
            <person name="Glockner G."/>
            <person name="John U."/>
            <person name="Richards T."/>
            <person name="Worden A.Z."/>
            <person name="Zhang X."/>
            <person name="Grigoriev I.V."/>
            <person name="Allen A.E."/>
            <person name="Bidle K."/>
            <person name="Borodovsky M."/>
            <person name="Bowler C."/>
            <person name="Brownlee C."/>
            <person name="Cock J.M."/>
            <person name="Elias M."/>
            <person name="Gladyshev V.N."/>
            <person name="Groth M."/>
            <person name="Guda C."/>
            <person name="Hadaegh A."/>
            <person name="Iglesias-Rodriguez M.D."/>
            <person name="Jenkins J."/>
            <person name="Jones B.M."/>
            <person name="Lawson T."/>
            <person name="Leese F."/>
            <person name="Lindquist E."/>
            <person name="Lobanov A."/>
            <person name="Lomsadze A."/>
            <person name="Malik S.B."/>
            <person name="Marsh M.E."/>
            <person name="Mackinder L."/>
            <person name="Mock T."/>
            <person name="Mueller-Roeber B."/>
            <person name="Pagarete A."/>
            <person name="Parker M."/>
            <person name="Probert I."/>
            <person name="Quesneville H."/>
            <person name="Raines C."/>
            <person name="Rensing S.A."/>
            <person name="Riano-Pachon D.M."/>
            <person name="Richier S."/>
            <person name="Rokitta S."/>
            <person name="Shiraiwa Y."/>
            <person name="Soanes D.M."/>
            <person name="van der Giezen M."/>
            <person name="Wahlund T.M."/>
            <person name="Williams B."/>
            <person name="Wilson W."/>
            <person name="Wolfe G."/>
            <person name="Wurch L.L."/>
        </authorList>
    </citation>
    <scope>NUCLEOTIDE SEQUENCE</scope>
</reference>
<feature type="transmembrane region" description="Helical" evidence="9">
    <location>
        <begin position="12"/>
        <end position="38"/>
    </location>
</feature>
<proteinExistence type="inferred from homology"/>
<dbReference type="PRINTS" id="PR00122">
    <property type="entry name" value="VACATPASE"/>
</dbReference>
<keyword evidence="9" id="KW-0926">Vacuole</keyword>
<dbReference type="SUPFAM" id="SSF81333">
    <property type="entry name" value="F1F0 ATP synthase subunit C"/>
    <property type="match status" value="2"/>
</dbReference>
<dbReference type="Gene3D" id="1.20.120.610">
    <property type="entry name" value="lithium bound rotor ring of v- atpase"/>
    <property type="match status" value="1"/>
</dbReference>
<evidence type="ECO:0000259" key="11">
    <source>
        <dbReference type="Pfam" id="PF00137"/>
    </source>
</evidence>
<feature type="transmembrane region" description="Helical" evidence="9">
    <location>
        <begin position="99"/>
        <end position="125"/>
    </location>
</feature>
<dbReference type="OMA" id="KPPYAFF"/>
<name>A0A0D3JT90_EMIH1</name>
<feature type="region of interest" description="Disordered" evidence="10">
    <location>
        <begin position="169"/>
        <end position="201"/>
    </location>
</feature>
<feature type="compositionally biased region" description="Basic and acidic residues" evidence="10">
    <location>
        <begin position="189"/>
        <end position="201"/>
    </location>
</feature>
<dbReference type="CDD" id="cd18176">
    <property type="entry name" value="ATP-synt_Vo_c_ATP6C_rpt2"/>
    <property type="match status" value="1"/>
</dbReference>
<keyword evidence="3 9" id="KW-0813">Transport</keyword>
<dbReference type="InterPro" id="IPR000245">
    <property type="entry name" value="ATPase_proteolipid_csu"/>
</dbReference>
<evidence type="ECO:0000256" key="6">
    <source>
        <dbReference type="ARBA" id="ARBA00022989"/>
    </source>
</evidence>
<feature type="domain" description="V-ATPase proteolipid subunit C-like" evidence="11">
    <location>
        <begin position="102"/>
        <end position="161"/>
    </location>
</feature>
<evidence type="ECO:0000256" key="8">
    <source>
        <dbReference type="ARBA" id="ARBA00023136"/>
    </source>
</evidence>
<dbReference type="STRING" id="2903.R1EJ71"/>
<dbReference type="GO" id="GO:0046961">
    <property type="term" value="F:proton-transporting ATPase activity, rotational mechanism"/>
    <property type="evidence" value="ECO:0007669"/>
    <property type="project" value="InterPro"/>
</dbReference>
<dbReference type="KEGG" id="ehx:EMIHUDRAFT_457332"/>
<evidence type="ECO:0000313" key="13">
    <source>
        <dbReference type="Proteomes" id="UP000013827"/>
    </source>
</evidence>
<dbReference type="PaxDb" id="2903-EOD26725"/>
<evidence type="ECO:0000256" key="2">
    <source>
        <dbReference type="ARBA" id="ARBA00007296"/>
    </source>
</evidence>
<evidence type="ECO:0000256" key="10">
    <source>
        <dbReference type="SAM" id="MobiDB-lite"/>
    </source>
</evidence>
<evidence type="ECO:0000256" key="5">
    <source>
        <dbReference type="ARBA" id="ARBA00022781"/>
    </source>
</evidence>
<dbReference type="GeneID" id="17272263"/>
<dbReference type="InterPro" id="IPR011555">
    <property type="entry name" value="ATPase_proteolipid_su_C_euk"/>
</dbReference>
<dbReference type="InterPro" id="IPR002379">
    <property type="entry name" value="ATPase_proteolipid_c-like_dom"/>
</dbReference>
<comment type="subcellular location">
    <subcellularLocation>
        <location evidence="1">Membrane</location>
        <topology evidence="1">Multi-pass membrane protein</topology>
    </subcellularLocation>
    <subcellularLocation>
        <location evidence="9">Vacuole membrane</location>
        <topology evidence="9">Multi-pass membrane protein</topology>
    </subcellularLocation>
</comment>
<keyword evidence="13" id="KW-1185">Reference proteome</keyword>
<dbReference type="NCBIfam" id="TIGR01100">
    <property type="entry name" value="V_ATP_synt_C"/>
    <property type="match status" value="1"/>
</dbReference>
<dbReference type="GO" id="GO:0033179">
    <property type="term" value="C:proton-transporting V-type ATPase, V0 domain"/>
    <property type="evidence" value="ECO:0007669"/>
    <property type="project" value="InterPro"/>
</dbReference>
<dbReference type="eggNOG" id="KOG0232">
    <property type="taxonomic scope" value="Eukaryota"/>
</dbReference>
<dbReference type="HOGENOM" id="CLU_085752_1_0_1"/>
<evidence type="ECO:0000256" key="1">
    <source>
        <dbReference type="ARBA" id="ARBA00004141"/>
    </source>
</evidence>
<dbReference type="RefSeq" id="XP_005779154.1">
    <property type="nucleotide sequence ID" value="XM_005779097.1"/>
</dbReference>
<dbReference type="PANTHER" id="PTHR10263">
    <property type="entry name" value="V-TYPE PROTON ATPASE PROTEOLIPID SUBUNIT"/>
    <property type="match status" value="1"/>
</dbReference>
<comment type="similarity">
    <text evidence="2 9">Belongs to the V-ATPase proteolipid subunit family.</text>
</comment>
<evidence type="ECO:0000256" key="4">
    <source>
        <dbReference type="ARBA" id="ARBA00022692"/>
    </source>
</evidence>
<sequence>MSSADSLSLCPTYAPALGFGGAMIALVMACVGSAYGTGKAAMGISTIGVEQPDIVMKNIIPVVMAGVLGIYGLIIAVIISNQIVGVVGNAVGYSLFTGFAHLGAGLCCGMSGLAAGVAIGVAGDAGVRAVAKQGKMYVGMVLILIFAEALGLYGLIIGLIMTSKNSEAPGQTPGFARGHPVRGGAGGSDSREDQKRKNSFR</sequence>
<organism evidence="12 13">
    <name type="scientific">Emiliania huxleyi (strain CCMP1516)</name>
    <dbReference type="NCBI Taxonomy" id="280463"/>
    <lineage>
        <taxon>Eukaryota</taxon>
        <taxon>Haptista</taxon>
        <taxon>Haptophyta</taxon>
        <taxon>Prymnesiophyceae</taxon>
        <taxon>Isochrysidales</taxon>
        <taxon>Noelaerhabdaceae</taxon>
        <taxon>Emiliania</taxon>
    </lineage>
</organism>
<keyword evidence="4 9" id="KW-0812">Transmembrane</keyword>
<evidence type="ECO:0000256" key="3">
    <source>
        <dbReference type="ARBA" id="ARBA00022448"/>
    </source>
</evidence>
<reference evidence="12" key="2">
    <citation type="submission" date="2024-10" db="UniProtKB">
        <authorList>
            <consortium name="EnsemblProtists"/>
        </authorList>
    </citation>
    <scope>IDENTIFICATION</scope>
</reference>
<accession>A0A0D3JT90</accession>
<protein>
    <recommendedName>
        <fullName evidence="9">V-type proton ATPase proteolipid subunit</fullName>
    </recommendedName>
</protein>
<evidence type="ECO:0000313" key="12">
    <source>
        <dbReference type="EnsemblProtists" id="EOD26725"/>
    </source>
</evidence>
<dbReference type="InterPro" id="IPR035921">
    <property type="entry name" value="F/V-ATP_Csub_sf"/>
</dbReference>
<keyword evidence="6 9" id="KW-1133">Transmembrane helix</keyword>
<keyword evidence="7 9" id="KW-0406">Ion transport</keyword>
<dbReference type="Pfam" id="PF00137">
    <property type="entry name" value="ATP-synt_C"/>
    <property type="match status" value="2"/>
</dbReference>
<feature type="transmembrane region" description="Helical" evidence="9">
    <location>
        <begin position="137"/>
        <end position="161"/>
    </location>
</feature>
<dbReference type="Proteomes" id="UP000013827">
    <property type="component" value="Unassembled WGS sequence"/>
</dbReference>
<evidence type="ECO:0000256" key="9">
    <source>
        <dbReference type="RuleBase" id="RU363060"/>
    </source>
</evidence>
<evidence type="ECO:0000256" key="7">
    <source>
        <dbReference type="ARBA" id="ARBA00023065"/>
    </source>
</evidence>
<dbReference type="FunFam" id="1.20.120.610:FF:000001">
    <property type="entry name" value="V-type proton ATPase proteolipid subunit"/>
    <property type="match status" value="1"/>
</dbReference>
<keyword evidence="5 9" id="KW-0375">Hydrogen ion transport</keyword>
<keyword evidence="8 9" id="KW-0472">Membrane</keyword>
<feature type="domain" description="V-ATPase proteolipid subunit C-like" evidence="11">
    <location>
        <begin position="21"/>
        <end position="79"/>
    </location>
</feature>
<dbReference type="GO" id="GO:0005774">
    <property type="term" value="C:vacuolar membrane"/>
    <property type="evidence" value="ECO:0007669"/>
    <property type="project" value="UniProtKB-SubCell"/>
</dbReference>
<dbReference type="CDD" id="cd18175">
    <property type="entry name" value="ATP-synt_Vo_c_ATP6C_rpt1"/>
    <property type="match status" value="1"/>
</dbReference>